<evidence type="ECO:0000256" key="5">
    <source>
        <dbReference type="ARBA" id="ARBA00023136"/>
    </source>
</evidence>
<proteinExistence type="predicted"/>
<comment type="subcellular location">
    <subcellularLocation>
        <location evidence="1">Membrane</location>
        <topology evidence="1">Multi-pass membrane protein</topology>
    </subcellularLocation>
</comment>
<dbReference type="GO" id="GO:0055085">
    <property type="term" value="P:transmembrane transport"/>
    <property type="evidence" value="ECO:0007669"/>
    <property type="project" value="InterPro"/>
</dbReference>
<evidence type="ECO:0000256" key="3">
    <source>
        <dbReference type="ARBA" id="ARBA00022692"/>
    </source>
</evidence>
<evidence type="ECO:0008006" key="8">
    <source>
        <dbReference type="Google" id="ProtNLM"/>
    </source>
</evidence>
<feature type="transmembrane region" description="Helical" evidence="6">
    <location>
        <begin position="136"/>
        <end position="153"/>
    </location>
</feature>
<dbReference type="GO" id="GO:0016020">
    <property type="term" value="C:membrane"/>
    <property type="evidence" value="ECO:0007669"/>
    <property type="project" value="UniProtKB-SubCell"/>
</dbReference>
<reference evidence="7" key="1">
    <citation type="submission" date="2021-01" db="EMBL/GenBank/DDBJ databases">
        <authorList>
            <person name="Corre E."/>
            <person name="Pelletier E."/>
            <person name="Niang G."/>
            <person name="Scheremetjew M."/>
            <person name="Finn R."/>
            <person name="Kale V."/>
            <person name="Holt S."/>
            <person name="Cochrane G."/>
            <person name="Meng A."/>
            <person name="Brown T."/>
            <person name="Cohen L."/>
        </authorList>
    </citation>
    <scope>NUCLEOTIDE SEQUENCE</scope>
    <source>
        <strain evidence="7">RCC3387</strain>
    </source>
</reference>
<gene>
    <name evidence="7" type="ORF">BRAN1462_LOCUS14393</name>
</gene>
<organism evidence="7">
    <name type="scientific">Zooxanthella nutricula</name>
    <dbReference type="NCBI Taxonomy" id="1333877"/>
    <lineage>
        <taxon>Eukaryota</taxon>
        <taxon>Sar</taxon>
        <taxon>Alveolata</taxon>
        <taxon>Dinophyceae</taxon>
        <taxon>Peridiniales</taxon>
        <taxon>Peridiniales incertae sedis</taxon>
        <taxon>Zooxanthella</taxon>
    </lineage>
</organism>
<evidence type="ECO:0000256" key="1">
    <source>
        <dbReference type="ARBA" id="ARBA00004141"/>
    </source>
</evidence>
<name>A0A7S2J4L6_9DINO</name>
<dbReference type="InterPro" id="IPR013657">
    <property type="entry name" value="SCL35B1-4/HUT1"/>
</dbReference>
<accession>A0A7S2J4L6</accession>
<sequence length="328" mass="35311">MVRRASTIAEEQGPSGEKPSGAFLPAACLSVALGVFSVVPYNMVLQGDPGSPLFISFVLHLVVITMMLPRVPSIIRNRKFPLRYHAGMVFFSSMFTVLKSDAFVRLPPSMCLLLSNLQMMVGVAVQYVLFRKTYSFQQLAGVAIVTVGIAWAGNSIQRAKAQQEAGVLTATAALTGAAEMLGSSLCISLLSTLIKMANSTYGESVEEQMFMQHLLTIPVVFPSNWSKVGPRAAAWWSAQNHWLFLNLAGNVVASFAARKASAAMTARSPSLLMTQLVQTMESFLQLLLTAMLRVPPWPPLGFWGGAGVLVAGTLQYLRASDSSSGKTS</sequence>
<evidence type="ECO:0000313" key="7">
    <source>
        <dbReference type="EMBL" id="CAD9536548.1"/>
    </source>
</evidence>
<feature type="transmembrane region" description="Helical" evidence="6">
    <location>
        <begin position="22"/>
        <end position="41"/>
    </location>
</feature>
<keyword evidence="5 6" id="KW-0472">Membrane</keyword>
<dbReference type="EMBL" id="HBGW01022692">
    <property type="protein sequence ID" value="CAD9536548.1"/>
    <property type="molecule type" value="Transcribed_RNA"/>
</dbReference>
<dbReference type="InterPro" id="IPR037185">
    <property type="entry name" value="EmrE-like"/>
</dbReference>
<dbReference type="AlphaFoldDB" id="A0A7S2J4L6"/>
<keyword evidence="3 6" id="KW-0812">Transmembrane</keyword>
<keyword evidence="2" id="KW-0813">Transport</keyword>
<protein>
    <recommendedName>
        <fullName evidence="8">Sugar phosphate transporter domain-containing protein</fullName>
    </recommendedName>
</protein>
<keyword evidence="4 6" id="KW-1133">Transmembrane helix</keyword>
<feature type="transmembrane region" description="Helical" evidence="6">
    <location>
        <begin position="110"/>
        <end position="130"/>
    </location>
</feature>
<dbReference type="SUPFAM" id="SSF103481">
    <property type="entry name" value="Multidrug resistance efflux transporter EmrE"/>
    <property type="match status" value="1"/>
</dbReference>
<dbReference type="Pfam" id="PF08449">
    <property type="entry name" value="UAA"/>
    <property type="match status" value="1"/>
</dbReference>
<evidence type="ECO:0000256" key="4">
    <source>
        <dbReference type="ARBA" id="ARBA00022989"/>
    </source>
</evidence>
<evidence type="ECO:0000256" key="6">
    <source>
        <dbReference type="SAM" id="Phobius"/>
    </source>
</evidence>
<feature type="transmembrane region" description="Helical" evidence="6">
    <location>
        <begin position="53"/>
        <end position="70"/>
    </location>
</feature>
<evidence type="ECO:0000256" key="2">
    <source>
        <dbReference type="ARBA" id="ARBA00022448"/>
    </source>
</evidence>